<dbReference type="EMBL" id="SMLD01000285">
    <property type="protein sequence ID" value="TDE22684.1"/>
    <property type="molecule type" value="Genomic_DNA"/>
</dbReference>
<dbReference type="Gene3D" id="3.90.120.10">
    <property type="entry name" value="DNA Methylase, subunit A, domain 2"/>
    <property type="match status" value="1"/>
</dbReference>
<proteinExistence type="predicted"/>
<dbReference type="Pfam" id="PF00145">
    <property type="entry name" value="DNA_methylase"/>
    <property type="match status" value="2"/>
</dbReference>
<dbReference type="InterPro" id="IPR029063">
    <property type="entry name" value="SAM-dependent_MTases_sf"/>
</dbReference>
<dbReference type="GO" id="GO:0032259">
    <property type="term" value="P:methylation"/>
    <property type="evidence" value="ECO:0007669"/>
    <property type="project" value="UniProtKB-KW"/>
</dbReference>
<dbReference type="SUPFAM" id="SSF53335">
    <property type="entry name" value="S-adenosyl-L-methionine-dependent methyltransferases"/>
    <property type="match status" value="1"/>
</dbReference>
<dbReference type="Gene3D" id="3.40.50.150">
    <property type="entry name" value="Vaccinia Virus protein VP39"/>
    <property type="match status" value="1"/>
</dbReference>
<name>A0A4V2Z5C4_9ACTN</name>
<dbReference type="PANTHER" id="PTHR46098:SF1">
    <property type="entry name" value="TRNA (CYTOSINE(38)-C(5))-METHYLTRANSFERASE"/>
    <property type="match status" value="1"/>
</dbReference>
<keyword evidence="3 6" id="KW-0808">Transferase</keyword>
<protein>
    <recommendedName>
        <fullName evidence="1">DNA (cytosine-5-)-methyltransferase</fullName>
        <ecNumber evidence="1">2.1.1.37</ecNumber>
    </recommendedName>
</protein>
<dbReference type="GO" id="GO:0009307">
    <property type="term" value="P:DNA restriction-modification system"/>
    <property type="evidence" value="ECO:0007669"/>
    <property type="project" value="UniProtKB-KW"/>
</dbReference>
<evidence type="ECO:0000256" key="3">
    <source>
        <dbReference type="ARBA" id="ARBA00022679"/>
    </source>
</evidence>
<evidence type="ECO:0000256" key="4">
    <source>
        <dbReference type="ARBA" id="ARBA00022691"/>
    </source>
</evidence>
<evidence type="ECO:0000313" key="6">
    <source>
        <dbReference type="EMBL" id="TDE22684.1"/>
    </source>
</evidence>
<dbReference type="Proteomes" id="UP000295136">
    <property type="component" value="Unassembled WGS sequence"/>
</dbReference>
<dbReference type="GO" id="GO:0003886">
    <property type="term" value="F:DNA (cytosine-5-)-methyltransferase activity"/>
    <property type="evidence" value="ECO:0007669"/>
    <property type="project" value="UniProtKB-EC"/>
</dbReference>
<gene>
    <name evidence="6" type="ORF">E1295_46365</name>
</gene>
<dbReference type="InterPro" id="IPR050750">
    <property type="entry name" value="C5-MTase"/>
</dbReference>
<evidence type="ECO:0000256" key="2">
    <source>
        <dbReference type="ARBA" id="ARBA00022603"/>
    </source>
</evidence>
<evidence type="ECO:0000256" key="1">
    <source>
        <dbReference type="ARBA" id="ARBA00011975"/>
    </source>
</evidence>
<evidence type="ECO:0000313" key="7">
    <source>
        <dbReference type="Proteomes" id="UP000295136"/>
    </source>
</evidence>
<comment type="caution">
    <text evidence="6">The sequence shown here is derived from an EMBL/GenBank/DDBJ whole genome shotgun (WGS) entry which is preliminary data.</text>
</comment>
<keyword evidence="2 6" id="KW-0489">Methyltransferase</keyword>
<reference evidence="6 7" key="1">
    <citation type="submission" date="2019-03" db="EMBL/GenBank/DDBJ databases">
        <title>Draft genome sequences of novel Actinobacteria.</title>
        <authorList>
            <person name="Sahin N."/>
            <person name="Ay H."/>
            <person name="Saygin H."/>
        </authorList>
    </citation>
    <scope>NUCLEOTIDE SEQUENCE [LARGE SCALE GENOMIC DNA]</scope>
    <source>
        <strain evidence="6 7">6K102</strain>
    </source>
</reference>
<evidence type="ECO:0000256" key="5">
    <source>
        <dbReference type="ARBA" id="ARBA00022747"/>
    </source>
</evidence>
<keyword evidence="4" id="KW-0949">S-adenosyl-L-methionine</keyword>
<keyword evidence="5" id="KW-0680">Restriction system</keyword>
<dbReference type="InterPro" id="IPR001525">
    <property type="entry name" value="C5_MeTfrase"/>
</dbReference>
<organism evidence="6 7">
    <name type="scientific">Nonomuraea mesophila</name>
    <dbReference type="NCBI Taxonomy" id="2530382"/>
    <lineage>
        <taxon>Bacteria</taxon>
        <taxon>Bacillati</taxon>
        <taxon>Actinomycetota</taxon>
        <taxon>Actinomycetes</taxon>
        <taxon>Streptosporangiales</taxon>
        <taxon>Streptosporangiaceae</taxon>
        <taxon>Nonomuraea</taxon>
    </lineage>
</organism>
<sequence length="514" mass="56103">MLTLMDWFCGAGGSSQGAHAVPGVQVTRAANHWEMAIASHAANFPSTDHYKGDIRTAPVERWPVADLFWASPECPKWSRARGKRRDFHNTRQGELFDLAGTGRSEEDERSRALMEEVPLYLEGVAARGGRVLAGVVENVIDCRAWDQWDAWLNRLHLLGYHTRVIALNSMHARPVRTIPAPQSRDRLYVAYWHTCLGRTPDFDKWLRPTAWCPTCDRRVAAMQVFKRPGADMGRYRQQYLYRCPAAACRNQIVEPDVLPAASAIDWSLPGKRIADRAEPLAEATMERIATGIARYWAPILAPAGGTWRNDASPVTAPMPTRTTRENDGLAIPPLLIPVEGRDGKSAARATEPLRTQTARNETGLALPPFIAELRGGGSEARPVNDALATVTASGNHHGLVTAPPGTGTLLVPYYGNGAARPADQPVGALSTRDRYALASGTANSAPVDIADVRFRMLEPAEIGRAMAFATGYTVLGNKRQRVRQYGNAVTPPVAEVIISSLIEAITGTELERAA</sequence>
<dbReference type="RefSeq" id="WP_132641519.1">
    <property type="nucleotide sequence ID" value="NZ_SMLD01000285.1"/>
</dbReference>
<dbReference type="InterPro" id="IPR031303">
    <property type="entry name" value="C5_meth_CS"/>
</dbReference>
<accession>A0A4V2Z5C4</accession>
<dbReference type="PROSITE" id="PS00095">
    <property type="entry name" value="C5_MTASE_2"/>
    <property type="match status" value="1"/>
</dbReference>
<dbReference type="PANTHER" id="PTHR46098">
    <property type="entry name" value="TRNA (CYTOSINE(38)-C(5))-METHYLTRANSFERASE"/>
    <property type="match status" value="1"/>
</dbReference>
<keyword evidence="7" id="KW-1185">Reference proteome</keyword>
<dbReference type="EC" id="2.1.1.37" evidence="1"/>
<dbReference type="AlphaFoldDB" id="A0A4V2Z5C4"/>